<dbReference type="Gene3D" id="3.30.2090.10">
    <property type="entry name" value="Multidrug efflux transporter AcrB TolC docking domain, DN and DC subdomains"/>
    <property type="match status" value="2"/>
</dbReference>
<feature type="transmembrane region" description="Helical" evidence="1">
    <location>
        <begin position="350"/>
        <end position="369"/>
    </location>
</feature>
<dbReference type="EMBL" id="CP003985">
    <property type="protein sequence ID" value="AGF77640.1"/>
    <property type="molecule type" value="Genomic_DNA"/>
</dbReference>
<dbReference type="SUPFAM" id="SSF82866">
    <property type="entry name" value="Multidrug efflux transporter AcrB transmembrane domain"/>
    <property type="match status" value="2"/>
</dbReference>
<evidence type="ECO:0000256" key="1">
    <source>
        <dbReference type="SAM" id="Phobius"/>
    </source>
</evidence>
<keyword evidence="3" id="KW-1185">Reference proteome</keyword>
<dbReference type="InterPro" id="IPR027463">
    <property type="entry name" value="AcrB_DN_DC_subdom"/>
</dbReference>
<dbReference type="RefSeq" id="WP_015403336.1">
    <property type="nucleotide sequence ID" value="NC_020304.1"/>
</dbReference>
<feature type="transmembrane region" description="Helical" evidence="1">
    <location>
        <begin position="974"/>
        <end position="998"/>
    </location>
</feature>
<keyword evidence="1" id="KW-1133">Transmembrane helix</keyword>
<feature type="transmembrane region" description="Helical" evidence="1">
    <location>
        <begin position="24"/>
        <end position="43"/>
    </location>
</feature>
<dbReference type="Proteomes" id="UP000011721">
    <property type="component" value="Chromosome"/>
</dbReference>
<dbReference type="Gene3D" id="3.30.70.1320">
    <property type="entry name" value="Multidrug efflux transporter AcrB pore domain like"/>
    <property type="match status" value="1"/>
</dbReference>
<dbReference type="PANTHER" id="PTHR32063">
    <property type="match status" value="1"/>
</dbReference>
<dbReference type="PATRIC" id="fig|1167006.5.peg.1194"/>
<dbReference type="GO" id="GO:0005886">
    <property type="term" value="C:plasma membrane"/>
    <property type="evidence" value="ECO:0007669"/>
    <property type="project" value="TreeGrafter"/>
</dbReference>
<keyword evidence="1" id="KW-0812">Transmembrane</keyword>
<dbReference type="PRINTS" id="PR00702">
    <property type="entry name" value="ACRIFLAVINRP"/>
</dbReference>
<evidence type="ECO:0000313" key="2">
    <source>
        <dbReference type="EMBL" id="AGF77640.1"/>
    </source>
</evidence>
<feature type="transmembrane region" description="Helical" evidence="1">
    <location>
        <begin position="482"/>
        <end position="504"/>
    </location>
</feature>
<feature type="transmembrane region" description="Helical" evidence="1">
    <location>
        <begin position="551"/>
        <end position="575"/>
    </location>
</feature>
<feature type="transmembrane region" description="Helical" evidence="1">
    <location>
        <begin position="1018"/>
        <end position="1039"/>
    </location>
</feature>
<dbReference type="Gene3D" id="3.30.70.1440">
    <property type="entry name" value="Multidrug efflux transporter AcrB pore domain"/>
    <property type="match status" value="1"/>
</dbReference>
<dbReference type="STRING" id="1167006.UWK_01068"/>
<name>M1PD04_DESSD</name>
<dbReference type="Pfam" id="PF00873">
    <property type="entry name" value="ACR_tran"/>
    <property type="match status" value="2"/>
</dbReference>
<dbReference type="HOGENOM" id="CLU_002755_1_2_7"/>
<dbReference type="InterPro" id="IPR001036">
    <property type="entry name" value="Acrflvin-R"/>
</dbReference>
<feature type="transmembrane region" description="Helical" evidence="1">
    <location>
        <begin position="402"/>
        <end position="426"/>
    </location>
</feature>
<evidence type="ECO:0000313" key="3">
    <source>
        <dbReference type="Proteomes" id="UP000011721"/>
    </source>
</evidence>
<dbReference type="PANTHER" id="PTHR32063:SF16">
    <property type="entry name" value="CATION EFFLUX SYSTEM (ACRB_ACRD_ACRF FAMILY)"/>
    <property type="match status" value="1"/>
</dbReference>
<dbReference type="SUPFAM" id="SSF82693">
    <property type="entry name" value="Multidrug efflux transporter AcrB pore domain, PN1, PN2, PC1 and PC2 subdomains"/>
    <property type="match status" value="3"/>
</dbReference>
<dbReference type="GO" id="GO:0042910">
    <property type="term" value="F:xenobiotic transmembrane transporter activity"/>
    <property type="evidence" value="ECO:0007669"/>
    <property type="project" value="TreeGrafter"/>
</dbReference>
<feature type="transmembrane region" description="Helical" evidence="1">
    <location>
        <begin position="922"/>
        <end position="941"/>
    </location>
</feature>
<keyword evidence="1" id="KW-0472">Membrane</keyword>
<feature type="transmembrane region" description="Helical" evidence="1">
    <location>
        <begin position="447"/>
        <end position="470"/>
    </location>
</feature>
<dbReference type="AlphaFoldDB" id="M1PD04"/>
<dbReference type="KEGG" id="dsf:UWK_01068"/>
<dbReference type="OrthoDB" id="9807612at2"/>
<feature type="transmembrane region" description="Helical" evidence="1">
    <location>
        <begin position="1045"/>
        <end position="1072"/>
    </location>
</feature>
<dbReference type="SUPFAM" id="SSF82714">
    <property type="entry name" value="Multidrug efflux transporter AcrB TolC docking domain, DN and DC subdomains"/>
    <property type="match status" value="2"/>
</dbReference>
<accession>M1PD04</accession>
<sequence length="1084" mass="118821">MKSQEFEHPGFAGKMAAAFVDSKLTAVGILASMLLGLMALVLLPREEEPQIKVPMIDVMVSMEGATPKEVEQRVSIPMEKLLYELPGVEYIYSTSMAGQSLLVVRFYVGENLESSIVRLNQKLATNFDRIPHGVSTPIVKPHIIDDVPILALTFHSQTYDHFALRRLAAEVDDAVKSIHNVAETTLIGGTRREVRVQFDPLLLASRNLTVSQLIPALQQANRQSHSGKVAVMNQEILLQTGVFLKDSQEIGRIVVGVYGGSPVYLDEVATILDGPEEPDNYVLFGTADGHTEEAAVTLSIAKRPGSNAVSVVDEVLEKVDSLKGTLIPADISVAVTRNYGETAAEKSNELLLHMGIAVFGVAVLILFFLGWRESTVVMLAIPSTLALTLMVFYLYGYTLNRITLFALIFSIGILVDDAIVVVENIVRHIRLPGSKDKSMTTIAVEAVIEVGNPTILATLAVIAAILPMAFVGGLMGPYMRPIPIGASAAMLFSVIIAFTVTPWASIRILRKKCSSLECATEENGIDEDHAPDDFFTRFYHRMMDPLLASGFSRLVFFVIITAMLLGACSMVYLGMVKVKMLPFDNKSEFQVILDMPEGSTLEQTSRVALEMAEVVKHDPAVVNYQVYAGVASPYNFNGLVRHYFMRQGPTVADIQVNLLPKNERNLKSHDIAVRVRPAIAEIAKQYGAAVAVAEVPPGPPVLQTLVSEIYGPTESDRVNLAAAVKDIYESTEGVVDVDWYQEADRSRLVLTVDKEKAALNQISAGEITRAVQIGMQGMSIDIFHQPRDKEDISIVLELPRAMRVSTEALLNIGLRSAMDPSAPLVPMRELVRVDEVQVEQPIYRKNLKPVIYVTGDVAGTVESPVYAILDMNKRLAELNPADFGGSGDRVEVYNLNQPFTNVEPSMKWDGEWHITLEVFRDLGLAFCVVMVLIYMLMVGWFKDYYTPLVVMAAIPFSLIGVLPAHWAFGAFFTATSMIGFMAGAGIVVRNSIILVDFIELRISHGLPLAEAVVEAGAVRFRPMLLTALAVMVGASVILADPIFQGLAISLMFGEIASLLVSRMAVPVLYYMLKKHSHEKQIEAV</sequence>
<protein>
    <submittedName>
        <fullName evidence="2">Cation/multidrug efflux pump</fullName>
    </submittedName>
</protein>
<dbReference type="Gene3D" id="1.20.1640.10">
    <property type="entry name" value="Multidrug efflux transporter AcrB transmembrane domain"/>
    <property type="match status" value="2"/>
</dbReference>
<dbReference type="eggNOG" id="COG0841">
    <property type="taxonomic scope" value="Bacteria"/>
</dbReference>
<dbReference type="Gene3D" id="3.30.70.1430">
    <property type="entry name" value="Multidrug efflux transporter AcrB pore domain"/>
    <property type="match status" value="2"/>
</dbReference>
<organism evidence="2 3">
    <name type="scientific">Desulfocapsa sulfexigens (strain DSM 10523 / SB164P1)</name>
    <dbReference type="NCBI Taxonomy" id="1167006"/>
    <lineage>
        <taxon>Bacteria</taxon>
        <taxon>Pseudomonadati</taxon>
        <taxon>Thermodesulfobacteriota</taxon>
        <taxon>Desulfobulbia</taxon>
        <taxon>Desulfobulbales</taxon>
        <taxon>Desulfocapsaceae</taxon>
        <taxon>Desulfocapsa</taxon>
    </lineage>
</organism>
<feature type="transmembrane region" description="Helical" evidence="1">
    <location>
        <begin position="376"/>
        <end position="396"/>
    </location>
</feature>
<reference evidence="3" key="1">
    <citation type="journal article" date="2013" name="Stand. Genomic Sci.">
        <title>Complete genome sequence of Desulfocapsa sulfexigens, a marine deltaproteobacterium specialized in disproportionating inorganic sulfur compounds.</title>
        <authorList>
            <person name="Finster K.W."/>
            <person name="Kjeldsen K.U."/>
            <person name="Kube M."/>
            <person name="Reinhardt R."/>
            <person name="Mussmann M."/>
            <person name="Amann R."/>
            <person name="Schreiber L."/>
        </authorList>
    </citation>
    <scope>NUCLEOTIDE SEQUENCE [LARGE SCALE GENOMIC DNA]</scope>
    <source>
        <strain evidence="3">DSM 10523 / SB164P1</strain>
    </source>
</reference>
<gene>
    <name evidence="2" type="ordered locus">UWK_01068</name>
</gene>
<proteinExistence type="predicted"/>